<evidence type="ECO:0000313" key="1">
    <source>
        <dbReference type="EMBL" id="SDJ48877.1"/>
    </source>
</evidence>
<dbReference type="Proteomes" id="UP000198706">
    <property type="component" value="Unassembled WGS sequence"/>
</dbReference>
<dbReference type="STRING" id="137658.SAMN05216186_101576"/>
<dbReference type="EMBL" id="FNFD01000030">
    <property type="protein sequence ID" value="SDL78222.1"/>
    <property type="molecule type" value="Genomic_DNA"/>
</dbReference>
<sequence length="668" mass="73855">MAQDAVNQGLEHMSETSKVNNWSFPFKPSAGNLDPIQCLTAMAKAGSGYYPIGKNGQWHGGVHFDSKTAASFDQSQVRCIADGEVIAYRIDRRYPQSLYVSASRQNVAAPYSRCFVLVKHRLEAPALPANPGTTPVPPPSLTFFSLYMHLLDWDGYGKAGAPTAPAFIGETLYKVKADKATDPVRGLRVREAPPSGRVLAILPKGSKVKVGEVHSADPRWRKLVAIVQGRALPALASPVQGWVFIKEMEPTSDADVFLVGEDANDQEPMLVPEKGLNVRKAGNGRAPITGVLPTDAKFRLESATGPYRKLKEIVAGKDAPPLSANSVQNIQGFVHFDSLEATRSEPVLDRVHVLPMPFPVKAGDVIGHLGQYQNHDDGSPQSLLHLEVFSCEDVPAFIARSRAWAAQLPDQQKTLLKVYKGASKLIPHREGINANNPPKISDAGTAVGFDLIIPQSLLDSLPADRKLQVSTTVPGSTTPQVTRWWRLDNLLADSSGNPISGWLAEQEPITTRHNPWEWPGYDFIKETGRPIGKVAYLYDALRRLTDEERANYRALVSQEDQGPVKARLYDIIDSNRDNKLTATEIRAALKKPWHAQSIAQLVTHYESEWFWKADKWDELDPLMGHIPFVDPNPNWESEKERIEKLSWWGSLAGKQGINADGKAWHFQP</sequence>
<proteinExistence type="predicted"/>
<dbReference type="AlphaFoldDB" id="A0A1G8U540"/>
<evidence type="ECO:0000313" key="3">
    <source>
        <dbReference type="Proteomes" id="UP000198706"/>
    </source>
</evidence>
<evidence type="ECO:0008006" key="4">
    <source>
        <dbReference type="Google" id="ProtNLM"/>
    </source>
</evidence>
<evidence type="ECO:0000313" key="2">
    <source>
        <dbReference type="EMBL" id="SDL78222.1"/>
    </source>
</evidence>
<protein>
    <recommendedName>
        <fullName evidence="4">EF-hand domain-containing protein</fullName>
    </recommendedName>
</protein>
<dbReference type="InterPro" id="IPR018247">
    <property type="entry name" value="EF_Hand_1_Ca_BS"/>
</dbReference>
<keyword evidence="3" id="KW-1185">Reference proteome</keyword>
<reference evidence="1 3" key="1">
    <citation type="submission" date="2016-10" db="EMBL/GenBank/DDBJ databases">
        <authorList>
            <person name="de Groot N.N."/>
        </authorList>
    </citation>
    <scope>NUCLEOTIDE SEQUENCE [LARGE SCALE GENOMIC DNA]</scope>
    <source>
        <strain evidence="1 3">JCM 21544</strain>
    </source>
</reference>
<organism evidence="1 3">
    <name type="scientific">Pseudomonas indica</name>
    <dbReference type="NCBI Taxonomy" id="137658"/>
    <lineage>
        <taxon>Bacteria</taxon>
        <taxon>Pseudomonadati</taxon>
        <taxon>Pseudomonadota</taxon>
        <taxon>Gammaproteobacteria</taxon>
        <taxon>Pseudomonadales</taxon>
        <taxon>Pseudomonadaceae</taxon>
        <taxon>Pseudomonas</taxon>
    </lineage>
</organism>
<accession>A0A1G8U540</accession>
<feature type="non-terminal residue" evidence="1">
    <location>
        <position position="668"/>
    </location>
</feature>
<dbReference type="RefSeq" id="WP_139198528.1">
    <property type="nucleotide sequence ID" value="NZ_FNFD01000001.1"/>
</dbReference>
<name>A0A1G8U540_9PSED</name>
<gene>
    <name evidence="1" type="ORF">SAMN05216186_101576</name>
    <name evidence="2" type="ORF">SAMN05216186_13051</name>
</gene>
<dbReference type="PROSITE" id="PS00018">
    <property type="entry name" value="EF_HAND_1"/>
    <property type="match status" value="1"/>
</dbReference>
<dbReference type="EMBL" id="FNFD01000001">
    <property type="protein sequence ID" value="SDJ48877.1"/>
    <property type="molecule type" value="Genomic_DNA"/>
</dbReference>